<proteinExistence type="inferred from homology"/>
<dbReference type="Pfam" id="PF02397">
    <property type="entry name" value="Bac_transf"/>
    <property type="match status" value="1"/>
</dbReference>
<protein>
    <submittedName>
        <fullName evidence="2">Undecaprenyl-phosphate galactose phosphotransferase</fullName>
    </submittedName>
</protein>
<accession>A0A174L7H9</accession>
<comment type="similarity">
    <text evidence="1">Belongs to the bacterial sugar transferase family.</text>
</comment>
<reference evidence="2 3" key="1">
    <citation type="submission" date="2015-09" db="EMBL/GenBank/DDBJ databases">
        <authorList>
            <consortium name="Pathogen Informatics"/>
        </authorList>
    </citation>
    <scope>NUCLEOTIDE SEQUENCE [LARGE SCALE GENOMIC DNA]</scope>
    <source>
        <strain evidence="2 3">2789STDY5834847</strain>
    </source>
</reference>
<dbReference type="PANTHER" id="PTHR30576:SF20">
    <property type="entry name" value="QUINOVOSAMINEPHOSPHOTRANSFERAE-RELATED"/>
    <property type="match status" value="1"/>
</dbReference>
<dbReference type="GO" id="GO:0016780">
    <property type="term" value="F:phosphotransferase activity, for other substituted phosphate groups"/>
    <property type="evidence" value="ECO:0007669"/>
    <property type="project" value="TreeGrafter"/>
</dbReference>
<dbReference type="EMBL" id="CZAF01000008">
    <property type="protein sequence ID" value="CUP18447.1"/>
    <property type="molecule type" value="Genomic_DNA"/>
</dbReference>
<dbReference type="AlphaFoldDB" id="A0A174L7H9"/>
<dbReference type="RefSeq" id="WP_057097933.1">
    <property type="nucleotide sequence ID" value="NZ_CZAF01000008.1"/>
</dbReference>
<evidence type="ECO:0000256" key="1">
    <source>
        <dbReference type="ARBA" id="ARBA00006464"/>
    </source>
</evidence>
<dbReference type="Proteomes" id="UP000095614">
    <property type="component" value="Unassembled WGS sequence"/>
</dbReference>
<keyword evidence="2" id="KW-0808">Transferase</keyword>
<sequence length="203" mass="23775">MIRFLDFIFSLLGIILLFPVFLVLYFAVRLESKGGGFYKQLRVGRGGTDFYVYKFRSMRIGADKQGLITVGGRDPRITQVGYFIRKYKLDELPQLFNVLKGDMSLVGPRPEVRKYVELYTDEQRKILSVRPGITDYASIEYVDENTILGQADDADKAYVERILPDKIQYNMKYINHRSVKEYFKIIFLTIWSIIHRKDDCAWL</sequence>
<gene>
    <name evidence="2" type="primary">wcaJ_4</name>
    <name evidence="2" type="ORF">ERS852462_02857</name>
</gene>
<organism evidence="2 3">
    <name type="scientific">Bacteroides uniformis</name>
    <dbReference type="NCBI Taxonomy" id="820"/>
    <lineage>
        <taxon>Bacteria</taxon>
        <taxon>Pseudomonadati</taxon>
        <taxon>Bacteroidota</taxon>
        <taxon>Bacteroidia</taxon>
        <taxon>Bacteroidales</taxon>
        <taxon>Bacteroidaceae</taxon>
        <taxon>Bacteroides</taxon>
    </lineage>
</organism>
<evidence type="ECO:0000313" key="3">
    <source>
        <dbReference type="Proteomes" id="UP000095614"/>
    </source>
</evidence>
<dbReference type="InterPro" id="IPR003362">
    <property type="entry name" value="Bact_transf"/>
</dbReference>
<dbReference type="PANTHER" id="PTHR30576">
    <property type="entry name" value="COLANIC BIOSYNTHESIS UDP-GLUCOSE LIPID CARRIER TRANSFERASE"/>
    <property type="match status" value="1"/>
</dbReference>
<evidence type="ECO:0000313" key="2">
    <source>
        <dbReference type="EMBL" id="CUP18447.1"/>
    </source>
</evidence>
<name>A0A174L7H9_BACUN</name>
<dbReference type="OrthoDB" id="9808602at2"/>